<evidence type="ECO:0000259" key="7">
    <source>
        <dbReference type="Pfam" id="PF08281"/>
    </source>
</evidence>
<evidence type="ECO:0000256" key="4">
    <source>
        <dbReference type="ARBA" id="ARBA00023125"/>
    </source>
</evidence>
<dbReference type="InterPro" id="IPR014284">
    <property type="entry name" value="RNA_pol_sigma-70_dom"/>
</dbReference>
<dbReference type="SUPFAM" id="SSF88659">
    <property type="entry name" value="Sigma3 and sigma4 domains of RNA polymerase sigma factors"/>
    <property type="match status" value="1"/>
</dbReference>
<evidence type="ECO:0000313" key="9">
    <source>
        <dbReference type="Proteomes" id="UP001431776"/>
    </source>
</evidence>
<name>A0AAW6TZQ5_9BACT</name>
<dbReference type="InterPro" id="IPR036388">
    <property type="entry name" value="WH-like_DNA-bd_sf"/>
</dbReference>
<dbReference type="RefSeq" id="WP_349246519.1">
    <property type="nucleotide sequence ID" value="NZ_JASCXX010000028.1"/>
</dbReference>
<dbReference type="SUPFAM" id="SSF88946">
    <property type="entry name" value="Sigma2 domain of RNA polymerase sigma factors"/>
    <property type="match status" value="1"/>
</dbReference>
<evidence type="ECO:0000256" key="3">
    <source>
        <dbReference type="ARBA" id="ARBA00023082"/>
    </source>
</evidence>
<feature type="domain" description="RNA polymerase sigma factor 70 region 4 type 2" evidence="7">
    <location>
        <begin position="159"/>
        <end position="209"/>
    </location>
</feature>
<dbReference type="InterPro" id="IPR013324">
    <property type="entry name" value="RNA_pol_sigma_r3/r4-like"/>
</dbReference>
<comment type="caution">
    <text evidence="8">The sequence shown here is derived from an EMBL/GenBank/DDBJ whole genome shotgun (WGS) entry which is preliminary data.</text>
</comment>
<reference evidence="8" key="1">
    <citation type="submission" date="2023-05" db="EMBL/GenBank/DDBJ databases">
        <title>Anaerotaeda fermentans gen. nov., sp. nov., a novel anaerobic planctomycete of the new family within the order Sedimentisphaerales isolated from Taman Peninsula, Russia.</title>
        <authorList>
            <person name="Khomyakova M.A."/>
            <person name="Merkel A.Y."/>
            <person name="Slobodkin A.I."/>
        </authorList>
    </citation>
    <scope>NUCLEOTIDE SEQUENCE</scope>
    <source>
        <strain evidence="8">M17dextr</strain>
    </source>
</reference>
<evidence type="ECO:0000256" key="1">
    <source>
        <dbReference type="ARBA" id="ARBA00010641"/>
    </source>
</evidence>
<dbReference type="GO" id="GO:0016987">
    <property type="term" value="F:sigma factor activity"/>
    <property type="evidence" value="ECO:0007669"/>
    <property type="project" value="UniProtKB-KW"/>
</dbReference>
<gene>
    <name evidence="8" type="ORF">QJ522_18760</name>
</gene>
<protein>
    <submittedName>
        <fullName evidence="8">RNA polymerase sigma factor</fullName>
    </submittedName>
</protein>
<dbReference type="Gene3D" id="1.10.1740.10">
    <property type="match status" value="1"/>
</dbReference>
<dbReference type="Pfam" id="PF04542">
    <property type="entry name" value="Sigma70_r2"/>
    <property type="match status" value="1"/>
</dbReference>
<sequence>MTQSILGLVVRSGIFLGVAARSAADSLGAGASDAESATADQEDIRLTQQGDPDAYRRLIERHQPHVAKVLWRFSRDRGVHEELVQDVFVEAYLSLNTFRGTAPLGHWLARIATRVGYRYWKERARLKEAEPFDLAEWDQMADDRDVIERLDADQAASLLHGLLDQLPPRDRLVLMLRYLEGCDVAETARRTGWTKTMVKVQSLRARDKLKKLVERRGMELI</sequence>
<dbReference type="AlphaFoldDB" id="A0AAW6TZQ5"/>
<dbReference type="InterPro" id="IPR039425">
    <property type="entry name" value="RNA_pol_sigma-70-like"/>
</dbReference>
<keyword evidence="4" id="KW-0238">DNA-binding</keyword>
<keyword evidence="5" id="KW-0804">Transcription</keyword>
<evidence type="ECO:0000256" key="2">
    <source>
        <dbReference type="ARBA" id="ARBA00023015"/>
    </source>
</evidence>
<dbReference type="PANTHER" id="PTHR43133">
    <property type="entry name" value="RNA POLYMERASE ECF-TYPE SIGMA FACTO"/>
    <property type="match status" value="1"/>
</dbReference>
<keyword evidence="2" id="KW-0805">Transcription regulation</keyword>
<comment type="similarity">
    <text evidence="1">Belongs to the sigma-70 factor family. ECF subfamily.</text>
</comment>
<feature type="domain" description="RNA polymerase sigma-70 region 2" evidence="6">
    <location>
        <begin position="58"/>
        <end position="125"/>
    </location>
</feature>
<dbReference type="InterPro" id="IPR013249">
    <property type="entry name" value="RNA_pol_sigma70_r4_t2"/>
</dbReference>
<evidence type="ECO:0000256" key="5">
    <source>
        <dbReference type="ARBA" id="ARBA00023163"/>
    </source>
</evidence>
<evidence type="ECO:0000313" key="8">
    <source>
        <dbReference type="EMBL" id="MDI6451110.1"/>
    </source>
</evidence>
<keyword evidence="9" id="KW-1185">Reference proteome</keyword>
<dbReference type="GO" id="GO:0006352">
    <property type="term" value="P:DNA-templated transcription initiation"/>
    <property type="evidence" value="ECO:0007669"/>
    <property type="project" value="InterPro"/>
</dbReference>
<proteinExistence type="inferred from homology"/>
<dbReference type="NCBIfam" id="TIGR02937">
    <property type="entry name" value="sigma70-ECF"/>
    <property type="match status" value="1"/>
</dbReference>
<evidence type="ECO:0000259" key="6">
    <source>
        <dbReference type="Pfam" id="PF04542"/>
    </source>
</evidence>
<dbReference type="Pfam" id="PF08281">
    <property type="entry name" value="Sigma70_r4_2"/>
    <property type="match status" value="1"/>
</dbReference>
<dbReference type="Proteomes" id="UP001431776">
    <property type="component" value="Unassembled WGS sequence"/>
</dbReference>
<dbReference type="EMBL" id="JASCXX010000028">
    <property type="protein sequence ID" value="MDI6451110.1"/>
    <property type="molecule type" value="Genomic_DNA"/>
</dbReference>
<dbReference type="PANTHER" id="PTHR43133:SF8">
    <property type="entry name" value="RNA POLYMERASE SIGMA FACTOR HI_1459-RELATED"/>
    <property type="match status" value="1"/>
</dbReference>
<dbReference type="Gene3D" id="1.10.10.10">
    <property type="entry name" value="Winged helix-like DNA-binding domain superfamily/Winged helix DNA-binding domain"/>
    <property type="match status" value="1"/>
</dbReference>
<dbReference type="InterPro" id="IPR013325">
    <property type="entry name" value="RNA_pol_sigma_r2"/>
</dbReference>
<keyword evidence="3" id="KW-0731">Sigma factor</keyword>
<dbReference type="GO" id="GO:0003677">
    <property type="term" value="F:DNA binding"/>
    <property type="evidence" value="ECO:0007669"/>
    <property type="project" value="UniProtKB-KW"/>
</dbReference>
<accession>A0AAW6TZQ5</accession>
<organism evidence="8 9">
    <name type="scientific">Anaerobaca lacustris</name>
    <dbReference type="NCBI Taxonomy" id="3044600"/>
    <lineage>
        <taxon>Bacteria</taxon>
        <taxon>Pseudomonadati</taxon>
        <taxon>Planctomycetota</taxon>
        <taxon>Phycisphaerae</taxon>
        <taxon>Sedimentisphaerales</taxon>
        <taxon>Anaerobacaceae</taxon>
        <taxon>Anaerobaca</taxon>
    </lineage>
</organism>
<dbReference type="InterPro" id="IPR007627">
    <property type="entry name" value="RNA_pol_sigma70_r2"/>
</dbReference>